<accession>A0ABW9YUD0</accession>
<dbReference type="PANTHER" id="PTHR30579">
    <property type="entry name" value="TRANSCRIPTIONAL REGULATOR"/>
    <property type="match status" value="1"/>
</dbReference>
<dbReference type="EMBL" id="JAAAXJ010000001">
    <property type="protein sequence ID" value="NBJ22788.1"/>
    <property type="molecule type" value="Genomic_DNA"/>
</dbReference>
<dbReference type="InterPro" id="IPR017685">
    <property type="entry name" value="ArgP"/>
</dbReference>
<dbReference type="GO" id="GO:0003677">
    <property type="term" value="F:DNA binding"/>
    <property type="evidence" value="ECO:0007669"/>
    <property type="project" value="UniProtKB-KW"/>
</dbReference>
<evidence type="ECO:0000256" key="1">
    <source>
        <dbReference type="ARBA" id="ARBA00009437"/>
    </source>
</evidence>
<feature type="domain" description="HTH lysR-type" evidence="5">
    <location>
        <begin position="2"/>
        <end position="58"/>
    </location>
</feature>
<keyword evidence="3 6" id="KW-0238">DNA-binding</keyword>
<dbReference type="InterPro" id="IPR005119">
    <property type="entry name" value="LysR_subst-bd"/>
</dbReference>
<name>A0ABW9YUD0_9HYPH</name>
<gene>
    <name evidence="6" type="ORF">GR303_00250</name>
</gene>
<evidence type="ECO:0000256" key="2">
    <source>
        <dbReference type="ARBA" id="ARBA00023015"/>
    </source>
</evidence>
<organism evidence="6 7">
    <name type="scientific">Microvirga arsenatis</name>
    <dbReference type="NCBI Taxonomy" id="2692265"/>
    <lineage>
        <taxon>Bacteria</taxon>
        <taxon>Pseudomonadati</taxon>
        <taxon>Pseudomonadota</taxon>
        <taxon>Alphaproteobacteria</taxon>
        <taxon>Hyphomicrobiales</taxon>
        <taxon>Methylobacteriaceae</taxon>
        <taxon>Microvirga</taxon>
    </lineage>
</organism>
<dbReference type="SUPFAM" id="SSF46785">
    <property type="entry name" value="Winged helix' DNA-binding domain"/>
    <property type="match status" value="1"/>
</dbReference>
<dbReference type="InterPro" id="IPR000847">
    <property type="entry name" value="LysR_HTH_N"/>
</dbReference>
<comment type="caution">
    <text evidence="6">The sequence shown here is derived from an EMBL/GenBank/DDBJ whole genome shotgun (WGS) entry which is preliminary data.</text>
</comment>
<dbReference type="InterPro" id="IPR050176">
    <property type="entry name" value="LTTR"/>
</dbReference>
<dbReference type="NCBIfam" id="NF009888">
    <property type="entry name" value="PRK13348.1"/>
    <property type="match status" value="1"/>
</dbReference>
<keyword evidence="7" id="KW-1185">Reference proteome</keyword>
<dbReference type="SUPFAM" id="SSF53850">
    <property type="entry name" value="Periplasmic binding protein-like II"/>
    <property type="match status" value="1"/>
</dbReference>
<dbReference type="Gene3D" id="1.10.10.10">
    <property type="entry name" value="Winged helix-like DNA-binding domain superfamily/Winged helix DNA-binding domain"/>
    <property type="match status" value="1"/>
</dbReference>
<protein>
    <submittedName>
        <fullName evidence="6">ArgP/LysG family DNA-binding transcriptional regulator</fullName>
    </submittedName>
</protein>
<dbReference type="InterPro" id="IPR036388">
    <property type="entry name" value="WH-like_DNA-bd_sf"/>
</dbReference>
<evidence type="ECO:0000259" key="5">
    <source>
        <dbReference type="PROSITE" id="PS50931"/>
    </source>
</evidence>
<dbReference type="Gene3D" id="3.40.190.290">
    <property type="match status" value="1"/>
</dbReference>
<keyword evidence="4" id="KW-0804">Transcription</keyword>
<dbReference type="RefSeq" id="WP_161723237.1">
    <property type="nucleotide sequence ID" value="NZ_JAAAXI010000007.1"/>
</dbReference>
<evidence type="ECO:0000313" key="6">
    <source>
        <dbReference type="EMBL" id="NBJ22788.1"/>
    </source>
</evidence>
<evidence type="ECO:0000256" key="4">
    <source>
        <dbReference type="ARBA" id="ARBA00023163"/>
    </source>
</evidence>
<dbReference type="PROSITE" id="PS50931">
    <property type="entry name" value="HTH_LYSR"/>
    <property type="match status" value="1"/>
</dbReference>
<dbReference type="NCBIfam" id="NF002964">
    <property type="entry name" value="PRK03635.1"/>
    <property type="match status" value="1"/>
</dbReference>
<keyword evidence="2" id="KW-0805">Transcription regulation</keyword>
<dbReference type="PRINTS" id="PR00039">
    <property type="entry name" value="HTHLYSR"/>
</dbReference>
<dbReference type="Pfam" id="PF03466">
    <property type="entry name" value="LysR_substrate"/>
    <property type="match status" value="1"/>
</dbReference>
<comment type="similarity">
    <text evidence="1">Belongs to the LysR transcriptional regulatory family.</text>
</comment>
<evidence type="ECO:0000313" key="7">
    <source>
        <dbReference type="Proteomes" id="UP000818323"/>
    </source>
</evidence>
<dbReference type="PANTHER" id="PTHR30579:SF2">
    <property type="entry name" value="HTH-TYPE TRANSCRIPTIONAL REGULATOR ARGP"/>
    <property type="match status" value="1"/>
</dbReference>
<dbReference type="Pfam" id="PF00126">
    <property type="entry name" value="HTH_1"/>
    <property type="match status" value="1"/>
</dbReference>
<sequence>MLDYALLSALAAVVRTGSFERAAEQLSVTPSAVSQRIKLLEERIGAVLVVRGQPCLATEAGQRLCQHVEQVALLESSLRQSLPGLQPETRPVTLRIAVNADSLATWFIPAMAQTDGFLFDLVVDDQDHSAEWLRRGEVVAAVTSHGKPIQGCNSHPLGTLRYLATASPDFVRRWLPDGLNERSAAGAPCLVFSRKDQLQAIWLRRALGVDVRPPVHWLPSSQAFVDAALAGLGWGMNLETVVRDHIRAGRLVALEPSEPLEVPLFWQQSRIVGPLLADVTRAVLGTARTLLAPMGPPKRS</sequence>
<reference evidence="6 7" key="1">
    <citation type="submission" date="2020-01" db="EMBL/GenBank/DDBJ databases">
        <title>Microvirga sp. nov., an arsenate reduction bacterium isolated from Tibet hotspring sediments.</title>
        <authorList>
            <person name="Yuan C.-G."/>
        </authorList>
    </citation>
    <scope>NUCLEOTIDE SEQUENCE [LARGE SCALE GENOMIC DNA]</scope>
    <source>
        <strain evidence="6 7">SYSU G3D203</strain>
    </source>
</reference>
<evidence type="ECO:0000256" key="3">
    <source>
        <dbReference type="ARBA" id="ARBA00023125"/>
    </source>
</evidence>
<dbReference type="NCBIfam" id="TIGR03298">
    <property type="entry name" value="argP"/>
    <property type="match status" value="1"/>
</dbReference>
<dbReference type="InterPro" id="IPR036390">
    <property type="entry name" value="WH_DNA-bd_sf"/>
</dbReference>
<proteinExistence type="inferred from homology"/>
<dbReference type="Proteomes" id="UP000818323">
    <property type="component" value="Unassembled WGS sequence"/>
</dbReference>